<dbReference type="HOGENOM" id="CLU_2027526_0_0_1"/>
<proteinExistence type="predicted"/>
<dbReference type="Proteomes" id="UP000019376">
    <property type="component" value="Unassembled WGS sequence"/>
</dbReference>
<reference evidence="2 3" key="1">
    <citation type="journal article" date="2013" name="PLoS ONE">
        <title>Genomic and secretomic analyses reveal unique features of the lignocellulolytic enzyme system of Penicillium decumbens.</title>
        <authorList>
            <person name="Liu G."/>
            <person name="Zhang L."/>
            <person name="Wei X."/>
            <person name="Zou G."/>
            <person name="Qin Y."/>
            <person name="Ma L."/>
            <person name="Li J."/>
            <person name="Zheng H."/>
            <person name="Wang S."/>
            <person name="Wang C."/>
            <person name="Xun L."/>
            <person name="Zhao G.-P."/>
            <person name="Zhou Z."/>
            <person name="Qu Y."/>
        </authorList>
    </citation>
    <scope>NUCLEOTIDE SEQUENCE [LARGE SCALE GENOMIC DNA]</scope>
    <source>
        <strain evidence="3">114-2 / CGMCC 5302</strain>
    </source>
</reference>
<feature type="region of interest" description="Disordered" evidence="1">
    <location>
        <begin position="1"/>
        <end position="56"/>
    </location>
</feature>
<name>S8A056_PENO1</name>
<feature type="compositionally biased region" description="Polar residues" evidence="1">
    <location>
        <begin position="9"/>
        <end position="20"/>
    </location>
</feature>
<accession>S8A056</accession>
<evidence type="ECO:0000256" key="1">
    <source>
        <dbReference type="SAM" id="MobiDB-lite"/>
    </source>
</evidence>
<gene>
    <name evidence="2" type="ORF">PDE_09445</name>
</gene>
<sequence length="122" mass="13795">MSILPKCRSSGSASKNSIMIENQGAHLHSRREAASKKKKIQNPNRGRKDQKPLTDRSIQFPARDLAYAWVWSQSVCAILSDCTHANCTISWTDAFQTDQTGGGYNEERIWTSLHPWRVSLYA</sequence>
<evidence type="ECO:0000313" key="2">
    <source>
        <dbReference type="EMBL" id="EPS34481.1"/>
    </source>
</evidence>
<protein>
    <submittedName>
        <fullName evidence="2">Uncharacterized protein</fullName>
    </submittedName>
</protein>
<dbReference type="EMBL" id="KB644415">
    <property type="protein sequence ID" value="EPS34481.1"/>
    <property type="molecule type" value="Genomic_DNA"/>
</dbReference>
<organism evidence="2 3">
    <name type="scientific">Penicillium oxalicum (strain 114-2 / CGMCC 5302)</name>
    <name type="common">Penicillium decumbens</name>
    <dbReference type="NCBI Taxonomy" id="933388"/>
    <lineage>
        <taxon>Eukaryota</taxon>
        <taxon>Fungi</taxon>
        <taxon>Dikarya</taxon>
        <taxon>Ascomycota</taxon>
        <taxon>Pezizomycotina</taxon>
        <taxon>Eurotiomycetes</taxon>
        <taxon>Eurotiomycetidae</taxon>
        <taxon>Eurotiales</taxon>
        <taxon>Aspergillaceae</taxon>
        <taxon>Penicillium</taxon>
    </lineage>
</organism>
<keyword evidence="3" id="KW-1185">Reference proteome</keyword>
<evidence type="ECO:0000313" key="3">
    <source>
        <dbReference type="Proteomes" id="UP000019376"/>
    </source>
</evidence>
<dbReference type="AlphaFoldDB" id="S8A056"/>